<protein>
    <submittedName>
        <fullName evidence="1">Uncharacterized protein</fullName>
    </submittedName>
</protein>
<accession>A0A9P9JGF7</accession>
<dbReference type="Proteomes" id="UP000738349">
    <property type="component" value="Unassembled WGS sequence"/>
</dbReference>
<comment type="caution">
    <text evidence="1">The sequence shown here is derived from an EMBL/GenBank/DDBJ whole genome shotgun (WGS) entry which is preliminary data.</text>
</comment>
<keyword evidence="2" id="KW-1185">Reference proteome</keyword>
<sequence>MQGRLCSLPGMCWKASPMRMRGLGWCARAAAGGEGWRGGRWRALKRRWRGALRGCSREDCSTFQDTFTSTTVPHNDVGSIVTGQWVDIDSVNMTKASKSGLEATVGERQAQIWHLLGGQMGQMELARPLVGSLAGSAVHLDPQAFQGTGPWGARGAAEDRPGLTERGLGPLQWIAVPGLGGLRRALAGWDWPAVVIHPFHRHESDGAATLNKTMQAARRFCRQSGRVLF</sequence>
<organism evidence="1 2">
    <name type="scientific">Dactylonectria macrodidyma</name>
    <dbReference type="NCBI Taxonomy" id="307937"/>
    <lineage>
        <taxon>Eukaryota</taxon>
        <taxon>Fungi</taxon>
        <taxon>Dikarya</taxon>
        <taxon>Ascomycota</taxon>
        <taxon>Pezizomycotina</taxon>
        <taxon>Sordariomycetes</taxon>
        <taxon>Hypocreomycetidae</taxon>
        <taxon>Hypocreales</taxon>
        <taxon>Nectriaceae</taxon>
        <taxon>Dactylonectria</taxon>
    </lineage>
</organism>
<dbReference type="AlphaFoldDB" id="A0A9P9JGF7"/>
<name>A0A9P9JGF7_9HYPO</name>
<evidence type="ECO:0000313" key="1">
    <source>
        <dbReference type="EMBL" id="KAH7160627.1"/>
    </source>
</evidence>
<gene>
    <name evidence="1" type="ORF">EDB81DRAFT_320870</name>
</gene>
<proteinExistence type="predicted"/>
<dbReference type="EMBL" id="JAGMUV010000004">
    <property type="protein sequence ID" value="KAH7160627.1"/>
    <property type="molecule type" value="Genomic_DNA"/>
</dbReference>
<evidence type="ECO:0000313" key="2">
    <source>
        <dbReference type="Proteomes" id="UP000738349"/>
    </source>
</evidence>
<reference evidence="1" key="1">
    <citation type="journal article" date="2021" name="Nat. Commun.">
        <title>Genetic determinants of endophytism in the Arabidopsis root mycobiome.</title>
        <authorList>
            <person name="Mesny F."/>
            <person name="Miyauchi S."/>
            <person name="Thiergart T."/>
            <person name="Pickel B."/>
            <person name="Atanasova L."/>
            <person name="Karlsson M."/>
            <person name="Huettel B."/>
            <person name="Barry K.W."/>
            <person name="Haridas S."/>
            <person name="Chen C."/>
            <person name="Bauer D."/>
            <person name="Andreopoulos W."/>
            <person name="Pangilinan J."/>
            <person name="LaButti K."/>
            <person name="Riley R."/>
            <person name="Lipzen A."/>
            <person name="Clum A."/>
            <person name="Drula E."/>
            <person name="Henrissat B."/>
            <person name="Kohler A."/>
            <person name="Grigoriev I.V."/>
            <person name="Martin F.M."/>
            <person name="Hacquard S."/>
        </authorList>
    </citation>
    <scope>NUCLEOTIDE SEQUENCE</scope>
    <source>
        <strain evidence="1">MPI-CAGE-AT-0147</strain>
    </source>
</reference>